<comment type="caution">
    <text evidence="1">The sequence shown here is derived from an EMBL/GenBank/DDBJ whole genome shotgun (WGS) entry which is preliminary data.</text>
</comment>
<proteinExistence type="predicted"/>
<protein>
    <submittedName>
        <fullName evidence="1">Uncharacterized protein</fullName>
    </submittedName>
</protein>
<reference evidence="1 2" key="1">
    <citation type="submission" date="2009-10" db="EMBL/GenBank/DDBJ databases">
        <authorList>
            <consortium name="Los Alamos National Laboratory (LANL)"/>
            <consortium name="National Microbial Pathogen Data Resource (NMPDR)"/>
            <person name="Munk A.C."/>
            <person name="Chertkov O."/>
            <person name="Tapia R."/>
            <person name="Green L."/>
            <person name="Rogers Y."/>
            <person name="Detter J.C."/>
            <person name="Bruce D."/>
            <person name="Brettin T.S."/>
            <person name="Colwell R.R."/>
            <person name="Huq A."/>
            <person name="Grim C.J."/>
            <person name="Hasan N.A."/>
            <person name="Bartels D."/>
            <person name="Vonstein V."/>
        </authorList>
    </citation>
    <scope>NUCLEOTIDE SEQUENCE [LARGE SCALE GENOMIC DNA]</scope>
    <source>
        <strain evidence="1 2">CIP 102891</strain>
    </source>
</reference>
<gene>
    <name evidence="1" type="ORF">VIA_000317</name>
</gene>
<name>A0ABM9Z6Y1_VIBOR</name>
<dbReference type="Proteomes" id="UP000003515">
    <property type="component" value="Unassembled WGS sequence"/>
</dbReference>
<keyword evidence="2" id="KW-1185">Reference proteome</keyword>
<evidence type="ECO:0000313" key="1">
    <source>
        <dbReference type="EMBL" id="EEX95399.1"/>
    </source>
</evidence>
<dbReference type="EMBL" id="ACZV01000002">
    <property type="protein sequence ID" value="EEX95399.1"/>
    <property type="molecule type" value="Genomic_DNA"/>
</dbReference>
<sequence>MEVERKATTSYVRSKKFNKKAKLFSLTGFKKHRYSSKMAN</sequence>
<evidence type="ECO:0000313" key="2">
    <source>
        <dbReference type="Proteomes" id="UP000003515"/>
    </source>
</evidence>
<organism evidence="1 2">
    <name type="scientific">Vibrio orientalis CIP 102891 = ATCC 33934</name>
    <dbReference type="NCBI Taxonomy" id="675816"/>
    <lineage>
        <taxon>Bacteria</taxon>
        <taxon>Pseudomonadati</taxon>
        <taxon>Pseudomonadota</taxon>
        <taxon>Gammaproteobacteria</taxon>
        <taxon>Vibrionales</taxon>
        <taxon>Vibrionaceae</taxon>
        <taxon>Vibrio</taxon>
        <taxon>Vibrio oreintalis group</taxon>
    </lineage>
</organism>
<accession>A0ABM9Z6Y1</accession>